<protein>
    <submittedName>
        <fullName evidence="2">Uncharacterized protein</fullName>
    </submittedName>
</protein>
<dbReference type="AlphaFoldDB" id="A0A084XUB7"/>
<evidence type="ECO:0000313" key="2">
    <source>
        <dbReference type="EMBL" id="KFB66061.1"/>
    </source>
</evidence>
<keyword evidence="1" id="KW-0472">Membrane</keyword>
<keyword evidence="1" id="KW-1133">Transmembrane helix</keyword>
<name>A0A084XUB7_9PROT</name>
<evidence type="ECO:0000256" key="1">
    <source>
        <dbReference type="SAM" id="Phobius"/>
    </source>
</evidence>
<keyword evidence="1" id="KW-0812">Transmembrane</keyword>
<dbReference type="Proteomes" id="UP000019812">
    <property type="component" value="Unassembled WGS sequence"/>
</dbReference>
<proteinExistence type="predicted"/>
<comment type="caution">
    <text evidence="2">The sequence shown here is derived from an EMBL/GenBank/DDBJ whole genome shotgun (WGS) entry which is preliminary data.</text>
</comment>
<reference evidence="2 3" key="1">
    <citation type="submission" date="2014-07" db="EMBL/GenBank/DDBJ databases">
        <title>Expanding our view of genomic diversity in Candidatus Accumulibacter clades.</title>
        <authorList>
            <person name="Skennerton C.T."/>
            <person name="Barr J.J."/>
            <person name="Slater F.R."/>
            <person name="Bond P.L."/>
            <person name="Tyson G.W."/>
        </authorList>
    </citation>
    <scope>NUCLEOTIDE SEQUENCE [LARGE SCALE GENOMIC DNA]</scope>
    <source>
        <strain evidence="3">SK-01</strain>
    </source>
</reference>
<feature type="transmembrane region" description="Helical" evidence="1">
    <location>
        <begin position="20"/>
        <end position="40"/>
    </location>
</feature>
<accession>A0A084XUB7</accession>
<evidence type="ECO:0000313" key="3">
    <source>
        <dbReference type="Proteomes" id="UP000019812"/>
    </source>
</evidence>
<dbReference type="EMBL" id="JDSS02000052">
    <property type="protein sequence ID" value="KFB66061.1"/>
    <property type="molecule type" value="Genomic_DNA"/>
</dbReference>
<sequence>MRPLLSETDEYVRTVRVNRVLALCPLRLLAAPLMIACAAINGYRVELCAMLDAPARRLGQ</sequence>
<gene>
    <name evidence="2" type="ORF">CAPSK01_004664</name>
</gene>
<dbReference type="STRING" id="1457154.CAPSK01_004664"/>
<organism evidence="2 3">
    <name type="scientific">Candidatus Accumulibacter vicinus</name>
    <dbReference type="NCBI Taxonomy" id="2954382"/>
    <lineage>
        <taxon>Bacteria</taxon>
        <taxon>Pseudomonadati</taxon>
        <taxon>Pseudomonadota</taxon>
        <taxon>Betaproteobacteria</taxon>
        <taxon>Candidatus Accumulibacter</taxon>
    </lineage>
</organism>